<dbReference type="EMBL" id="OJIN01000101">
    <property type="protein sequence ID" value="SPD73463.1"/>
    <property type="molecule type" value="Genomic_DNA"/>
</dbReference>
<dbReference type="AlphaFoldDB" id="A0A445MVJ6"/>
<feature type="transmembrane region" description="Helical" evidence="1">
    <location>
        <begin position="12"/>
        <end position="31"/>
    </location>
</feature>
<protein>
    <submittedName>
        <fullName evidence="2">Uncharacterized protein</fullName>
    </submittedName>
</protein>
<evidence type="ECO:0000313" key="2">
    <source>
        <dbReference type="EMBL" id="SPD73463.1"/>
    </source>
</evidence>
<proteinExistence type="predicted"/>
<keyword evidence="1" id="KW-1133">Transmembrane helix</keyword>
<evidence type="ECO:0000256" key="1">
    <source>
        <dbReference type="SAM" id="Phobius"/>
    </source>
</evidence>
<keyword evidence="1" id="KW-0812">Transmembrane</keyword>
<keyword evidence="1" id="KW-0472">Membrane</keyword>
<organism evidence="2">
    <name type="scientific">uncultured Desulfobacterium sp</name>
    <dbReference type="NCBI Taxonomy" id="201089"/>
    <lineage>
        <taxon>Bacteria</taxon>
        <taxon>Pseudomonadati</taxon>
        <taxon>Thermodesulfobacteriota</taxon>
        <taxon>Desulfobacteria</taxon>
        <taxon>Desulfobacterales</taxon>
        <taxon>Desulfobacteriaceae</taxon>
        <taxon>Desulfobacterium</taxon>
        <taxon>environmental samples</taxon>
    </lineage>
</organism>
<name>A0A445MVJ6_9BACT</name>
<sequence length="187" mass="21556">MKPINKRVREWFLGCALIVAAVLVWWIHVYSPLLDRGDELKAEIDKDSQQRDRMTQRLEKLSATKDSPAKIEEKVGRLMTRLIKGETLDEVSIHTQLWLQEFMQTHALALAAYKGLSPSKWRNYPLSLVEFQLSATTQGLSDLLEGLENMGQAVRIERLEVNYSRNREYDLSITLQLGVLFVEGIKR</sequence>
<reference evidence="2" key="1">
    <citation type="submission" date="2018-01" db="EMBL/GenBank/DDBJ databases">
        <authorList>
            <person name="Regsiter A."/>
            <person name="William W."/>
        </authorList>
    </citation>
    <scope>NUCLEOTIDE SEQUENCE</scope>
    <source>
        <strain evidence="2">TRIP AH-1</strain>
    </source>
</reference>
<accession>A0A445MVJ6</accession>
<gene>
    <name evidence="2" type="ORF">PITCH_A190039</name>
</gene>